<dbReference type="InterPro" id="IPR033138">
    <property type="entry name" value="Cu_oxidase_CS"/>
</dbReference>
<dbReference type="PROSITE" id="PS00079">
    <property type="entry name" value="MULTICOPPER_OXIDASE1"/>
    <property type="match status" value="1"/>
</dbReference>
<evidence type="ECO:0000313" key="3">
    <source>
        <dbReference type="EMBL" id="ASY47132.1"/>
    </source>
</evidence>
<name>A0A249N0T6_SPHXE</name>
<dbReference type="GO" id="GO:0005507">
    <property type="term" value="F:copper ion binding"/>
    <property type="evidence" value="ECO:0007669"/>
    <property type="project" value="InterPro"/>
</dbReference>
<dbReference type="Pfam" id="PF07731">
    <property type="entry name" value="Cu-oxidase_2"/>
    <property type="match status" value="1"/>
</dbReference>
<dbReference type="CDD" id="cd13896">
    <property type="entry name" value="CuRO_3_CopA"/>
    <property type="match status" value="1"/>
</dbReference>
<dbReference type="InterPro" id="IPR008972">
    <property type="entry name" value="Cupredoxin"/>
</dbReference>
<dbReference type="InterPro" id="IPR034279">
    <property type="entry name" value="CuRO_3_CopA"/>
</dbReference>
<dbReference type="KEGG" id="shyd:CJD35_22015"/>
<dbReference type="Proteomes" id="UP000217141">
    <property type="component" value="Plasmid p4"/>
</dbReference>
<dbReference type="EMBL" id="CP022750">
    <property type="protein sequence ID" value="ASY47132.1"/>
    <property type="molecule type" value="Genomic_DNA"/>
</dbReference>
<gene>
    <name evidence="3" type="ORF">CJD35_22015</name>
</gene>
<reference evidence="3 4" key="1">
    <citation type="submission" date="2017-08" db="EMBL/GenBank/DDBJ databases">
        <title>Whole Genome Sequence of Sphingobium hydrophobicum C1: Insights into Adaption to the Electronic-waste Contaminated Sediment.</title>
        <authorList>
            <person name="Song D."/>
            <person name="Chen X."/>
            <person name="Xu M."/>
        </authorList>
    </citation>
    <scope>NUCLEOTIDE SEQUENCE [LARGE SCALE GENOMIC DNA]</scope>
    <source>
        <strain evidence="3 4">C1</strain>
        <plasmid evidence="3 4">p4</plasmid>
    </source>
</reference>
<dbReference type="InterPro" id="IPR011706">
    <property type="entry name" value="Cu-oxidase_C"/>
</dbReference>
<keyword evidence="3" id="KW-0614">Plasmid</keyword>
<protein>
    <recommendedName>
        <fullName evidence="2">Plastocyanin-like domain-containing protein</fullName>
    </recommendedName>
</protein>
<evidence type="ECO:0000256" key="1">
    <source>
        <dbReference type="ARBA" id="ARBA00022723"/>
    </source>
</evidence>
<evidence type="ECO:0000259" key="2">
    <source>
        <dbReference type="Pfam" id="PF07731"/>
    </source>
</evidence>
<evidence type="ECO:0000313" key="4">
    <source>
        <dbReference type="Proteomes" id="UP000217141"/>
    </source>
</evidence>
<feature type="domain" description="Plastocyanin-like" evidence="2">
    <location>
        <begin position="82"/>
        <end position="200"/>
    </location>
</feature>
<keyword evidence="1" id="KW-0479">Metal-binding</keyword>
<sequence>MPGMAGDQSMAGMDMGGMDMGNMNMRDFSKAPEVKKGPGVQTISAMPVDRTGDPGQGLENVGHRVLTYRDLMALDRNPDTRAPEREIKLHLTGNMERYMWGFDGEKLSENPDPITLLHGERVRVTLINDTMMGHPIHIHGHFFELVTGKGAYAPRKHTVLVQPGGTVSWDVTGEEGDWAFHCHMLYHMHAGMMRVVQVRKAGEAAA</sequence>
<dbReference type="InterPro" id="IPR002355">
    <property type="entry name" value="Cu_oxidase_Cu_BS"/>
</dbReference>
<proteinExistence type="predicted"/>
<geneLocation type="plasmid" evidence="3 4">
    <name>p4</name>
</geneLocation>
<dbReference type="GO" id="GO:0016491">
    <property type="term" value="F:oxidoreductase activity"/>
    <property type="evidence" value="ECO:0007669"/>
    <property type="project" value="InterPro"/>
</dbReference>
<dbReference type="Gene3D" id="2.60.40.420">
    <property type="entry name" value="Cupredoxins - blue copper proteins"/>
    <property type="match status" value="1"/>
</dbReference>
<dbReference type="SUPFAM" id="SSF49503">
    <property type="entry name" value="Cupredoxins"/>
    <property type="match status" value="1"/>
</dbReference>
<dbReference type="AlphaFoldDB" id="A0A249N0T6"/>
<organism evidence="3 4">
    <name type="scientific">Sphingobium xenophagum</name>
    <dbReference type="NCBI Taxonomy" id="121428"/>
    <lineage>
        <taxon>Bacteria</taxon>
        <taxon>Pseudomonadati</taxon>
        <taxon>Pseudomonadota</taxon>
        <taxon>Alphaproteobacteria</taxon>
        <taxon>Sphingomonadales</taxon>
        <taxon>Sphingomonadaceae</taxon>
        <taxon>Sphingobium</taxon>
    </lineage>
</organism>
<accession>A0A249N0T6</accession>
<dbReference type="PROSITE" id="PS00080">
    <property type="entry name" value="MULTICOPPER_OXIDASE2"/>
    <property type="match status" value="1"/>
</dbReference>